<dbReference type="EMBL" id="JAAIKD010000003">
    <property type="protein sequence ID" value="NEV94006.1"/>
    <property type="molecule type" value="Genomic_DNA"/>
</dbReference>
<accession>A0A6B3R0C7</accession>
<evidence type="ECO:0000313" key="1">
    <source>
        <dbReference type="EMBL" id="NEV94006.1"/>
    </source>
</evidence>
<evidence type="ECO:0008006" key="3">
    <source>
        <dbReference type="Google" id="ProtNLM"/>
    </source>
</evidence>
<gene>
    <name evidence="1" type="ORF">G3567_07585</name>
</gene>
<organism evidence="1 2">
    <name type="scientific">Psychroflexus aurantiacus</name>
    <dbReference type="NCBI Taxonomy" id="2709310"/>
    <lineage>
        <taxon>Bacteria</taxon>
        <taxon>Pseudomonadati</taxon>
        <taxon>Bacteroidota</taxon>
        <taxon>Flavobacteriia</taxon>
        <taxon>Flavobacteriales</taxon>
        <taxon>Flavobacteriaceae</taxon>
        <taxon>Psychroflexus</taxon>
    </lineage>
</organism>
<reference evidence="1 2" key="1">
    <citation type="submission" date="2020-02" db="EMBL/GenBank/DDBJ databases">
        <title>Flavobacteriaceae Psychroflexus bacterium YR1-1, complete genome.</title>
        <authorList>
            <person name="Li Y."/>
            <person name="Wu S."/>
        </authorList>
    </citation>
    <scope>NUCLEOTIDE SEQUENCE [LARGE SCALE GENOMIC DNA]</scope>
    <source>
        <strain evidence="1 2">YR1-1</strain>
    </source>
</reference>
<proteinExistence type="predicted"/>
<dbReference type="Proteomes" id="UP000478505">
    <property type="component" value="Unassembled WGS sequence"/>
</dbReference>
<name>A0A6B3R0C7_9FLAO</name>
<dbReference type="AlphaFoldDB" id="A0A6B3R0C7"/>
<comment type="caution">
    <text evidence="1">The sequence shown here is derived from an EMBL/GenBank/DDBJ whole genome shotgun (WGS) entry which is preliminary data.</text>
</comment>
<dbReference type="RefSeq" id="WP_164004717.1">
    <property type="nucleotide sequence ID" value="NZ_JAAIKD010000003.1"/>
</dbReference>
<protein>
    <recommendedName>
        <fullName evidence="3">Outer membrane protein beta-barrel domain-containing protein</fullName>
    </recommendedName>
</protein>
<evidence type="ECO:0000313" key="2">
    <source>
        <dbReference type="Proteomes" id="UP000478505"/>
    </source>
</evidence>
<keyword evidence="2" id="KW-1185">Reference proteome</keyword>
<sequence length="298" mass="32964">MNKINIKRKRTGIFQSAVLIAFTLLLNPYCFSQTDFSLSVGTQFQFSNIQLESSQFENHAETGLGVVAGISLGLNESFSLHSGIALNYFESRHSVDRYSGFEDAIDISDEAFEFRYTANYYSEQQDLTAISIPLTVQYETSGVIRFYARLGVEANFFISQEFSSRASGLTTTGFFPRFNAVLDSPRFAGFGTFDNQEFVGSELDVKNSYNATAELGVKQLYASGNALYIGVYYKHGMNDISSPGGSDGLLSFDPQNPTEFRSTSVLNAIGNPPNASQGLTDNARLHMFGVALRYEFEL</sequence>